<feature type="coiled-coil region" evidence="4">
    <location>
        <begin position="452"/>
        <end position="479"/>
    </location>
</feature>
<organism evidence="8 9">
    <name type="scientific">Herminiimonas aquatilis</name>
    <dbReference type="NCBI Taxonomy" id="345342"/>
    <lineage>
        <taxon>Bacteria</taxon>
        <taxon>Pseudomonadati</taxon>
        <taxon>Pseudomonadota</taxon>
        <taxon>Betaproteobacteria</taxon>
        <taxon>Burkholderiales</taxon>
        <taxon>Oxalobacteraceae</taxon>
        <taxon>Herminiimonas</taxon>
    </lineage>
</organism>
<dbReference type="Gene3D" id="2.40.50.100">
    <property type="match status" value="1"/>
</dbReference>
<dbReference type="PANTHER" id="PTHR32347">
    <property type="entry name" value="EFFLUX SYSTEM COMPONENT YKNX-RELATED"/>
    <property type="match status" value="1"/>
</dbReference>
<dbReference type="Gene3D" id="3.30.450.40">
    <property type="match status" value="1"/>
</dbReference>
<comment type="similarity">
    <text evidence="2">Belongs to the membrane fusion protein (MFP) (TC 8.A.1) family.</text>
</comment>
<feature type="transmembrane region" description="Helical" evidence="5">
    <location>
        <begin position="350"/>
        <end position="369"/>
    </location>
</feature>
<evidence type="ECO:0000256" key="3">
    <source>
        <dbReference type="ARBA" id="ARBA00023054"/>
    </source>
</evidence>
<name>A0ABW2J1Y9_9BURK</name>
<dbReference type="Proteomes" id="UP001596379">
    <property type="component" value="Unassembled WGS sequence"/>
</dbReference>
<dbReference type="Pfam" id="PF25973">
    <property type="entry name" value="BSH_CzcB"/>
    <property type="match status" value="1"/>
</dbReference>
<dbReference type="NCBIfam" id="TIGR01730">
    <property type="entry name" value="RND_mfp"/>
    <property type="match status" value="1"/>
</dbReference>
<evidence type="ECO:0000256" key="2">
    <source>
        <dbReference type="ARBA" id="ARBA00009477"/>
    </source>
</evidence>
<dbReference type="PANTHER" id="PTHR32347:SF23">
    <property type="entry name" value="BLL5650 PROTEIN"/>
    <property type="match status" value="1"/>
</dbReference>
<dbReference type="SUPFAM" id="SSF55781">
    <property type="entry name" value="GAF domain-like"/>
    <property type="match status" value="1"/>
</dbReference>
<keyword evidence="3 4" id="KW-0175">Coiled coil</keyword>
<dbReference type="InterPro" id="IPR058647">
    <property type="entry name" value="BSH_CzcB-like"/>
</dbReference>
<keyword evidence="5" id="KW-1133">Transmembrane helix</keyword>
<evidence type="ECO:0000256" key="4">
    <source>
        <dbReference type="SAM" id="Coils"/>
    </source>
</evidence>
<evidence type="ECO:0000256" key="5">
    <source>
        <dbReference type="SAM" id="Phobius"/>
    </source>
</evidence>
<keyword evidence="5" id="KW-0472">Membrane</keyword>
<dbReference type="RefSeq" id="WP_382232311.1">
    <property type="nucleotide sequence ID" value="NZ_JBHTCC010000001.1"/>
</dbReference>
<dbReference type="InterPro" id="IPR003018">
    <property type="entry name" value="GAF"/>
</dbReference>
<proteinExistence type="inferred from homology"/>
<evidence type="ECO:0000259" key="6">
    <source>
        <dbReference type="Pfam" id="PF01590"/>
    </source>
</evidence>
<evidence type="ECO:0000313" key="8">
    <source>
        <dbReference type="EMBL" id="MFC7297138.1"/>
    </source>
</evidence>
<accession>A0ABW2J1Y9</accession>
<sequence>MSNNLFAPAASDVVVGEEIDQQQALWLRFADPADTQQFNATWLALQCEMIEGAVRAVMVLGPPDLGPFLPVAFWPPAQPASPLLVEVADIALQGRQATLQHRDNHSALAYPIIIDGHLHGLVALETLRRSDDALHGLIRELQWGMQGIEAALLRQQASHEQSTRERLMTTLDLVASAMTEQKFSAAAHALVTDLAIRLDCDRVSVGFRRDDRCNVDAVSHSAQIGKRMNLVRAIGSAMDEAIDQKSLIQMPALGEQVLVTRDHAALARQHGSDYILTVPFVTSELVGGAFTFERSGDRPFTLAEIELCQAVVALCSRILEEKRLNDRFLVARFKDIARDQLRKFIGPRYFGRKLAAGLLMFAVIFFSFASSTYTVGANAALEGSIRRVLVAPFDGYVETSSHRAGDLIKAGDVLATLDQRDLQLEYLRWASQADQYSNQYQEALAKSDRVQVNVSLAQVQQAKAQMELLAEQLARANITAPFPGIVVSGDLSQALGSAVKRGQNLFEVAPLNEYRVILEVDESDITGVKQGQTGTLMLTSLPGEVFPLVIAHLTPVTSSREGRSYFRVEATVGKVSERLRPGMEGIGKIDVGDRKLIWQWTHKMFDWLRLMFWSWM</sequence>
<dbReference type="Pfam" id="PF01590">
    <property type="entry name" value="GAF"/>
    <property type="match status" value="1"/>
</dbReference>
<dbReference type="SUPFAM" id="SSF111369">
    <property type="entry name" value="HlyD-like secretion proteins"/>
    <property type="match status" value="1"/>
</dbReference>
<comment type="subcellular location">
    <subcellularLocation>
        <location evidence="1">Cell envelope</location>
    </subcellularLocation>
</comment>
<feature type="domain" description="CzcB-like barrel-sandwich hybrid" evidence="7">
    <location>
        <begin position="389"/>
        <end position="509"/>
    </location>
</feature>
<evidence type="ECO:0000256" key="1">
    <source>
        <dbReference type="ARBA" id="ARBA00004196"/>
    </source>
</evidence>
<comment type="caution">
    <text evidence="8">The sequence shown here is derived from an EMBL/GenBank/DDBJ whole genome shotgun (WGS) entry which is preliminary data.</text>
</comment>
<protein>
    <submittedName>
        <fullName evidence="8">Efflux RND transporter periplasmic adaptor subunit</fullName>
    </submittedName>
</protein>
<gene>
    <name evidence="8" type="ORF">ACFQO0_01660</name>
</gene>
<dbReference type="Gene3D" id="2.40.30.170">
    <property type="match status" value="1"/>
</dbReference>
<evidence type="ECO:0000313" key="9">
    <source>
        <dbReference type="Proteomes" id="UP001596379"/>
    </source>
</evidence>
<dbReference type="EMBL" id="JBHTCC010000001">
    <property type="protein sequence ID" value="MFC7297138.1"/>
    <property type="molecule type" value="Genomic_DNA"/>
</dbReference>
<keyword evidence="9" id="KW-1185">Reference proteome</keyword>
<keyword evidence="5" id="KW-0812">Transmembrane</keyword>
<reference evidence="9" key="1">
    <citation type="journal article" date="2019" name="Int. J. Syst. Evol. Microbiol.">
        <title>The Global Catalogue of Microorganisms (GCM) 10K type strain sequencing project: providing services to taxonomists for standard genome sequencing and annotation.</title>
        <authorList>
            <consortium name="The Broad Institute Genomics Platform"/>
            <consortium name="The Broad Institute Genome Sequencing Center for Infectious Disease"/>
            <person name="Wu L."/>
            <person name="Ma J."/>
        </authorList>
    </citation>
    <scope>NUCLEOTIDE SEQUENCE [LARGE SCALE GENOMIC DNA]</scope>
    <source>
        <strain evidence="9">CCUG 36956</strain>
    </source>
</reference>
<dbReference type="InterPro" id="IPR050465">
    <property type="entry name" value="UPF0194_transport"/>
</dbReference>
<evidence type="ECO:0000259" key="7">
    <source>
        <dbReference type="Pfam" id="PF25973"/>
    </source>
</evidence>
<feature type="domain" description="GAF" evidence="6">
    <location>
        <begin position="186"/>
        <end position="317"/>
    </location>
</feature>
<dbReference type="InterPro" id="IPR006143">
    <property type="entry name" value="RND_pump_MFP"/>
</dbReference>
<dbReference type="InterPro" id="IPR029016">
    <property type="entry name" value="GAF-like_dom_sf"/>
</dbReference>